<dbReference type="Pfam" id="PF03466">
    <property type="entry name" value="LysR_substrate"/>
    <property type="match status" value="1"/>
</dbReference>
<protein>
    <submittedName>
        <fullName evidence="6">LysR substrate-binding domain-containing protein</fullName>
    </submittedName>
</protein>
<accession>A0ABU9G2W6</accession>
<reference evidence="6 7" key="1">
    <citation type="submission" date="2024-02" db="EMBL/GenBank/DDBJ databases">
        <title>Bacteria isolated from the canopy kelp, Nereocystis luetkeana.</title>
        <authorList>
            <person name="Pfister C.A."/>
            <person name="Younker I.T."/>
            <person name="Light S.H."/>
        </authorList>
    </citation>
    <scope>NUCLEOTIDE SEQUENCE [LARGE SCALE GENOMIC DNA]</scope>
    <source>
        <strain evidence="6 7">TI.4.07</strain>
    </source>
</reference>
<name>A0ABU9G2W6_9GAMM</name>
<comment type="similarity">
    <text evidence="1">Belongs to the LysR transcriptional regulatory family.</text>
</comment>
<proteinExistence type="inferred from homology"/>
<keyword evidence="3" id="KW-0238">DNA-binding</keyword>
<evidence type="ECO:0000256" key="2">
    <source>
        <dbReference type="ARBA" id="ARBA00023015"/>
    </source>
</evidence>
<dbReference type="SUPFAM" id="SSF53850">
    <property type="entry name" value="Periplasmic binding protein-like II"/>
    <property type="match status" value="1"/>
</dbReference>
<dbReference type="InterPro" id="IPR005119">
    <property type="entry name" value="LysR_subst-bd"/>
</dbReference>
<dbReference type="Proteomes" id="UP001379949">
    <property type="component" value="Unassembled WGS sequence"/>
</dbReference>
<comment type="caution">
    <text evidence="6">The sequence shown here is derived from an EMBL/GenBank/DDBJ whole genome shotgun (WGS) entry which is preliminary data.</text>
</comment>
<evidence type="ECO:0000313" key="7">
    <source>
        <dbReference type="Proteomes" id="UP001379949"/>
    </source>
</evidence>
<dbReference type="PANTHER" id="PTHR30537">
    <property type="entry name" value="HTH-TYPE TRANSCRIPTIONAL REGULATOR"/>
    <property type="match status" value="1"/>
</dbReference>
<feature type="domain" description="HTH lysR-type" evidence="5">
    <location>
        <begin position="6"/>
        <end position="63"/>
    </location>
</feature>
<dbReference type="InterPro" id="IPR000847">
    <property type="entry name" value="LysR_HTH_N"/>
</dbReference>
<evidence type="ECO:0000256" key="1">
    <source>
        <dbReference type="ARBA" id="ARBA00009437"/>
    </source>
</evidence>
<dbReference type="PANTHER" id="PTHR30537:SF26">
    <property type="entry name" value="GLYCINE CLEAVAGE SYSTEM TRANSCRIPTIONAL ACTIVATOR"/>
    <property type="match status" value="1"/>
</dbReference>
<dbReference type="PRINTS" id="PR00039">
    <property type="entry name" value="HTHLYSR"/>
</dbReference>
<dbReference type="SUPFAM" id="SSF46785">
    <property type="entry name" value="Winged helix' DNA-binding domain"/>
    <property type="match status" value="1"/>
</dbReference>
<evidence type="ECO:0000313" key="6">
    <source>
        <dbReference type="EMBL" id="MEL0612103.1"/>
    </source>
</evidence>
<dbReference type="Gene3D" id="3.40.190.10">
    <property type="entry name" value="Periplasmic binding protein-like II"/>
    <property type="match status" value="2"/>
</dbReference>
<dbReference type="InterPro" id="IPR036388">
    <property type="entry name" value="WH-like_DNA-bd_sf"/>
</dbReference>
<evidence type="ECO:0000259" key="5">
    <source>
        <dbReference type="PROSITE" id="PS50931"/>
    </source>
</evidence>
<keyword evidence="7" id="KW-1185">Reference proteome</keyword>
<evidence type="ECO:0000256" key="3">
    <source>
        <dbReference type="ARBA" id="ARBA00023125"/>
    </source>
</evidence>
<dbReference type="RefSeq" id="WP_341566261.1">
    <property type="nucleotide sequence ID" value="NZ_JBAKAR010000001.1"/>
</dbReference>
<dbReference type="InterPro" id="IPR058163">
    <property type="entry name" value="LysR-type_TF_proteobact-type"/>
</dbReference>
<keyword evidence="2" id="KW-0805">Transcription regulation</keyword>
<keyword evidence="4" id="KW-0804">Transcription</keyword>
<gene>
    <name evidence="6" type="ORF">V6242_03020</name>
</gene>
<dbReference type="Gene3D" id="1.10.10.10">
    <property type="entry name" value="Winged helix-like DNA-binding domain superfamily/Winged helix DNA-binding domain"/>
    <property type="match status" value="1"/>
</dbReference>
<evidence type="ECO:0000256" key="4">
    <source>
        <dbReference type="ARBA" id="ARBA00023163"/>
    </source>
</evidence>
<dbReference type="InterPro" id="IPR036390">
    <property type="entry name" value="WH_DNA-bd_sf"/>
</dbReference>
<dbReference type="Pfam" id="PF00126">
    <property type="entry name" value="HTH_1"/>
    <property type="match status" value="1"/>
</dbReference>
<organism evidence="6 7">
    <name type="scientific">Marinomonas arenicola</name>
    <dbReference type="NCBI Taxonomy" id="569601"/>
    <lineage>
        <taxon>Bacteria</taxon>
        <taxon>Pseudomonadati</taxon>
        <taxon>Pseudomonadota</taxon>
        <taxon>Gammaproteobacteria</taxon>
        <taxon>Oceanospirillales</taxon>
        <taxon>Oceanospirillaceae</taxon>
        <taxon>Marinomonas</taxon>
    </lineage>
</organism>
<dbReference type="PROSITE" id="PS50931">
    <property type="entry name" value="HTH_LYSR"/>
    <property type="match status" value="1"/>
</dbReference>
<sequence length="302" mass="34219">MKTDLPPMNWVKTFEVAARLLNFSAAARELNMTQSAVSQQIKLLEHHLGDPLFIRKHRKVTLTNSGLAYLPVVQGVLNNLQRKTADIFSPIGKGRLVLNVNYAFSSLWLTHHLHKFCTRYPGIRLQLIHSNWERDFSESNYDLSIMNGNGRWPGLSLEPLLKAEVQAFCSPQLAKLIHSPNDLLSLPLIEVMGSSHTWSQWFETVGIDMDDSKLVCHKVDTLVAATQMVKSGLGVMLAYPDFFTEQDLKETLRSPLKVRLPTEDNYFLAFPEGKPLSKSATVFRDWLREELGLLVNHAKTPL</sequence>
<dbReference type="EMBL" id="JBAKAR010000001">
    <property type="protein sequence ID" value="MEL0612103.1"/>
    <property type="molecule type" value="Genomic_DNA"/>
</dbReference>